<keyword evidence="9" id="KW-1185">Reference proteome</keyword>
<dbReference type="InterPro" id="IPR036028">
    <property type="entry name" value="SH3-like_dom_sf"/>
</dbReference>
<feature type="compositionally biased region" description="Basic residues" evidence="4">
    <location>
        <begin position="190"/>
        <end position="200"/>
    </location>
</feature>
<dbReference type="Gene3D" id="2.30.30.40">
    <property type="entry name" value="SH3 Domains"/>
    <property type="match status" value="2"/>
</dbReference>
<sequence length="590" mass="68498">MLTKFLVLHSYKPKKKGELTLEIGDKIIITGKENKPMCEGKIVDSEQSGKIPRSFLEQLKEGIETDPEILSKILYQGSLFKKKEGKDSYAKFFCKIFPRSLALFKNKKQPEPLVVILLQEIVSIEKVKQMKKKKNSNFILKSETKSWHFRCKTEKEAKVWIEKILPQAQKVSNECKLIEQDEKENEKNKKSVKGNQKKNLKPLSRAKSDHMSFNNKSPGKIKRSFSLRKMGNSKVKSKLKSRSLVDVSVNKEEKMMKKSSFFSRTKSKKKKKNKKKNKKNKKSENFTKRFGVPLTVVIERDQTEIPKLIQNSIKIIEKLGLQETGIFRLSGQKGDIDRYKEEFDSGKDVTFENEMNVHNVSGILKQWFRELPESLLTKELYPKFVQIQSNYQGKQLVEQEKLLVDQLPKLNKRIFEIISELMHKIKKYEKVNKMGIQNLALLFGPTLCSLRGEKANNVINMSIECQIVSIMSNNHDYMFGKSEYGVNLIDQDEDNNYDDDDENYTKELSKAIAIDNNIQIDPENVDEQIFFKVGDIISVTNTDDEEWWYGKIICREDGNKENIEQFGYFPASTVEKIGEDEYLTLINQEK</sequence>
<feature type="domain" description="PH" evidence="6">
    <location>
        <begin position="72"/>
        <end position="169"/>
    </location>
</feature>
<dbReference type="SUPFAM" id="SSF50044">
    <property type="entry name" value="SH3-domain"/>
    <property type="match status" value="2"/>
</dbReference>
<dbReference type="CDD" id="cd00159">
    <property type="entry name" value="RhoGAP"/>
    <property type="match status" value="1"/>
</dbReference>
<dbReference type="CDD" id="cd00174">
    <property type="entry name" value="SH3"/>
    <property type="match status" value="2"/>
</dbReference>
<reference evidence="8" key="1">
    <citation type="submission" date="2022-08" db="EMBL/GenBank/DDBJ databases">
        <title>Novel sulfate-reducing endosymbionts in the free-living metamonad Anaeramoeba.</title>
        <authorList>
            <person name="Jerlstrom-Hultqvist J."/>
            <person name="Cepicka I."/>
            <person name="Gallot-Lavallee L."/>
            <person name="Salas-Leiva D."/>
            <person name="Curtis B.A."/>
            <person name="Zahonova K."/>
            <person name="Pipaliya S."/>
            <person name="Dacks J."/>
            <person name="Roger A.J."/>
        </authorList>
    </citation>
    <scope>NUCLEOTIDE SEQUENCE</scope>
    <source>
        <strain evidence="8">Schooner1</strain>
    </source>
</reference>
<keyword evidence="2" id="KW-0343">GTPase activation</keyword>
<dbReference type="InterPro" id="IPR001452">
    <property type="entry name" value="SH3_domain"/>
</dbReference>
<evidence type="ECO:0000259" key="7">
    <source>
        <dbReference type="PROSITE" id="PS50238"/>
    </source>
</evidence>
<dbReference type="InterPro" id="IPR000198">
    <property type="entry name" value="RhoGAP_dom"/>
</dbReference>
<name>A0ABQ8XVJ9_9EUKA</name>
<dbReference type="Proteomes" id="UP001150062">
    <property type="component" value="Unassembled WGS sequence"/>
</dbReference>
<dbReference type="Pfam" id="PF07653">
    <property type="entry name" value="SH3_2"/>
    <property type="match status" value="1"/>
</dbReference>
<keyword evidence="1 3" id="KW-0728">SH3 domain</keyword>
<dbReference type="EMBL" id="JAOAOG010000243">
    <property type="protein sequence ID" value="KAJ6236370.1"/>
    <property type="molecule type" value="Genomic_DNA"/>
</dbReference>
<feature type="domain" description="Rho-GAP" evidence="7">
    <location>
        <begin position="292"/>
        <end position="479"/>
    </location>
</feature>
<dbReference type="InterPro" id="IPR001849">
    <property type="entry name" value="PH_domain"/>
</dbReference>
<evidence type="ECO:0000256" key="1">
    <source>
        <dbReference type="ARBA" id="ARBA00022443"/>
    </source>
</evidence>
<gene>
    <name evidence="8" type="ORF">M0813_27757</name>
</gene>
<evidence type="ECO:0000256" key="3">
    <source>
        <dbReference type="PROSITE-ProRule" id="PRU00192"/>
    </source>
</evidence>
<evidence type="ECO:0000256" key="2">
    <source>
        <dbReference type="ARBA" id="ARBA00022468"/>
    </source>
</evidence>
<evidence type="ECO:0000259" key="5">
    <source>
        <dbReference type="PROSITE" id="PS50002"/>
    </source>
</evidence>
<comment type="caution">
    <text evidence="8">The sequence shown here is derived from an EMBL/GenBank/DDBJ whole genome shotgun (WGS) entry which is preliminary data.</text>
</comment>
<dbReference type="PANTHER" id="PTHR23176">
    <property type="entry name" value="RHO/RAC/CDC GTPASE-ACTIVATING PROTEIN"/>
    <property type="match status" value="1"/>
</dbReference>
<accession>A0ABQ8XVJ9</accession>
<protein>
    <submittedName>
        <fullName evidence="8">Rho/rac/cdc gtpase-activating protein</fullName>
    </submittedName>
</protein>
<evidence type="ECO:0000313" key="9">
    <source>
        <dbReference type="Proteomes" id="UP001150062"/>
    </source>
</evidence>
<dbReference type="SUPFAM" id="SSF48350">
    <property type="entry name" value="GTPase activation domain, GAP"/>
    <property type="match status" value="1"/>
</dbReference>
<organism evidence="8 9">
    <name type="scientific">Anaeramoeba flamelloides</name>
    <dbReference type="NCBI Taxonomy" id="1746091"/>
    <lineage>
        <taxon>Eukaryota</taxon>
        <taxon>Metamonada</taxon>
        <taxon>Anaeramoebidae</taxon>
        <taxon>Anaeramoeba</taxon>
    </lineage>
</organism>
<dbReference type="PROSITE" id="PS50238">
    <property type="entry name" value="RHOGAP"/>
    <property type="match status" value="1"/>
</dbReference>
<feature type="region of interest" description="Disordered" evidence="4">
    <location>
        <begin position="257"/>
        <end position="285"/>
    </location>
</feature>
<dbReference type="Pfam" id="PF00169">
    <property type="entry name" value="PH"/>
    <property type="match status" value="1"/>
</dbReference>
<evidence type="ECO:0000259" key="6">
    <source>
        <dbReference type="PROSITE" id="PS50003"/>
    </source>
</evidence>
<dbReference type="PANTHER" id="PTHR23176:SF129">
    <property type="entry name" value="RHO GTPASE ACTIVATING PROTEIN AT 16F, ISOFORM E-RELATED"/>
    <property type="match status" value="1"/>
</dbReference>
<dbReference type="SMART" id="SM00233">
    <property type="entry name" value="PH"/>
    <property type="match status" value="1"/>
</dbReference>
<evidence type="ECO:0000313" key="8">
    <source>
        <dbReference type="EMBL" id="KAJ6236370.1"/>
    </source>
</evidence>
<proteinExistence type="predicted"/>
<dbReference type="PROSITE" id="PS50002">
    <property type="entry name" value="SH3"/>
    <property type="match status" value="2"/>
</dbReference>
<dbReference type="InterPro" id="IPR050729">
    <property type="entry name" value="Rho-GAP"/>
</dbReference>
<dbReference type="SMART" id="SM00326">
    <property type="entry name" value="SH3"/>
    <property type="match status" value="2"/>
</dbReference>
<dbReference type="Pfam" id="PF00620">
    <property type="entry name" value="RhoGAP"/>
    <property type="match status" value="1"/>
</dbReference>
<dbReference type="Gene3D" id="1.10.555.10">
    <property type="entry name" value="Rho GTPase activation protein"/>
    <property type="match status" value="1"/>
</dbReference>
<dbReference type="Gene3D" id="2.30.29.30">
    <property type="entry name" value="Pleckstrin-homology domain (PH domain)/Phosphotyrosine-binding domain (PTB)"/>
    <property type="match status" value="1"/>
</dbReference>
<feature type="domain" description="SH3" evidence="5">
    <location>
        <begin position="1"/>
        <end position="61"/>
    </location>
</feature>
<dbReference type="InterPro" id="IPR008936">
    <property type="entry name" value="Rho_GTPase_activation_prot"/>
</dbReference>
<dbReference type="InterPro" id="IPR011993">
    <property type="entry name" value="PH-like_dom_sf"/>
</dbReference>
<evidence type="ECO:0000256" key="4">
    <source>
        <dbReference type="SAM" id="MobiDB-lite"/>
    </source>
</evidence>
<feature type="region of interest" description="Disordered" evidence="4">
    <location>
        <begin position="182"/>
        <end position="241"/>
    </location>
</feature>
<dbReference type="SUPFAM" id="SSF50729">
    <property type="entry name" value="PH domain-like"/>
    <property type="match status" value="1"/>
</dbReference>
<dbReference type="SMART" id="SM00324">
    <property type="entry name" value="RhoGAP"/>
    <property type="match status" value="1"/>
</dbReference>
<dbReference type="PROSITE" id="PS50003">
    <property type="entry name" value="PH_DOMAIN"/>
    <property type="match status" value="1"/>
</dbReference>
<feature type="domain" description="SH3" evidence="5">
    <location>
        <begin position="506"/>
        <end position="579"/>
    </location>
</feature>
<feature type="compositionally biased region" description="Basic residues" evidence="4">
    <location>
        <begin position="265"/>
        <end position="281"/>
    </location>
</feature>